<evidence type="ECO:0000313" key="2">
    <source>
        <dbReference type="EMBL" id="GJT06539.1"/>
    </source>
</evidence>
<dbReference type="Proteomes" id="UP001151760">
    <property type="component" value="Unassembled WGS sequence"/>
</dbReference>
<organism evidence="2 3">
    <name type="scientific">Tanacetum coccineum</name>
    <dbReference type="NCBI Taxonomy" id="301880"/>
    <lineage>
        <taxon>Eukaryota</taxon>
        <taxon>Viridiplantae</taxon>
        <taxon>Streptophyta</taxon>
        <taxon>Embryophyta</taxon>
        <taxon>Tracheophyta</taxon>
        <taxon>Spermatophyta</taxon>
        <taxon>Magnoliopsida</taxon>
        <taxon>eudicotyledons</taxon>
        <taxon>Gunneridae</taxon>
        <taxon>Pentapetalae</taxon>
        <taxon>asterids</taxon>
        <taxon>campanulids</taxon>
        <taxon>Asterales</taxon>
        <taxon>Asteraceae</taxon>
        <taxon>Asteroideae</taxon>
        <taxon>Anthemideae</taxon>
        <taxon>Anthemidinae</taxon>
        <taxon>Tanacetum</taxon>
    </lineage>
</organism>
<feature type="region of interest" description="Disordered" evidence="1">
    <location>
        <begin position="49"/>
        <end position="131"/>
    </location>
</feature>
<reference evidence="2" key="2">
    <citation type="submission" date="2022-01" db="EMBL/GenBank/DDBJ databases">
        <authorList>
            <person name="Yamashiro T."/>
            <person name="Shiraishi A."/>
            <person name="Satake H."/>
            <person name="Nakayama K."/>
        </authorList>
    </citation>
    <scope>NUCLEOTIDE SEQUENCE</scope>
</reference>
<feature type="compositionally biased region" description="Polar residues" evidence="1">
    <location>
        <begin position="92"/>
        <end position="103"/>
    </location>
</feature>
<sequence length="131" mass="13584">MGKSLLLVEYMEGNILSQDRTNFWGQVLGEVHMSNNTFSTQASCLGDNNAEASGSAFRQAQQTEPAVGQDGSGRPSDGAVIGLSAAVGQASAGPSYQVPVSETRNADEREMGDGIQTQSSAVGGASEWSIL</sequence>
<evidence type="ECO:0000313" key="3">
    <source>
        <dbReference type="Proteomes" id="UP001151760"/>
    </source>
</evidence>
<protein>
    <submittedName>
        <fullName evidence="2">Uncharacterized protein</fullName>
    </submittedName>
</protein>
<gene>
    <name evidence="2" type="ORF">Tco_0841001</name>
</gene>
<keyword evidence="3" id="KW-1185">Reference proteome</keyword>
<reference evidence="2" key="1">
    <citation type="journal article" date="2022" name="Int. J. Mol. Sci.">
        <title>Draft Genome of Tanacetum Coccineum: Genomic Comparison of Closely Related Tanacetum-Family Plants.</title>
        <authorList>
            <person name="Yamashiro T."/>
            <person name="Shiraishi A."/>
            <person name="Nakayama K."/>
            <person name="Satake H."/>
        </authorList>
    </citation>
    <scope>NUCLEOTIDE SEQUENCE</scope>
</reference>
<dbReference type="EMBL" id="BQNB010012677">
    <property type="protein sequence ID" value="GJT06539.1"/>
    <property type="molecule type" value="Genomic_DNA"/>
</dbReference>
<accession>A0ABQ5AZJ9</accession>
<comment type="caution">
    <text evidence="2">The sequence shown here is derived from an EMBL/GenBank/DDBJ whole genome shotgun (WGS) entry which is preliminary data.</text>
</comment>
<proteinExistence type="predicted"/>
<evidence type="ECO:0000256" key="1">
    <source>
        <dbReference type="SAM" id="MobiDB-lite"/>
    </source>
</evidence>
<name>A0ABQ5AZJ9_9ASTR</name>
<feature type="compositionally biased region" description="Polar residues" evidence="1">
    <location>
        <begin position="50"/>
        <end position="64"/>
    </location>
</feature>